<comment type="caution">
    <text evidence="2">The sequence shown here is derived from an EMBL/GenBank/DDBJ whole genome shotgun (WGS) entry which is preliminary data.</text>
</comment>
<dbReference type="Proteomes" id="UP000460715">
    <property type="component" value="Unassembled WGS sequence"/>
</dbReference>
<evidence type="ECO:0000313" key="3">
    <source>
        <dbReference type="Proteomes" id="UP000460715"/>
    </source>
</evidence>
<gene>
    <name evidence="2" type="ORF">E0493_21970</name>
</gene>
<reference evidence="2 3" key="1">
    <citation type="submission" date="2019-03" db="EMBL/GenBank/DDBJ databases">
        <title>Roseomonas sp. a novel Roseomonas species isolated from Sea whip Gorgonian.</title>
        <authorList>
            <person name="Li F."/>
            <person name="Pan X."/>
            <person name="Huang S."/>
            <person name="Li Z."/>
            <person name="Meng B."/>
        </authorList>
    </citation>
    <scope>NUCLEOTIDE SEQUENCE [LARGE SCALE GENOMIC DNA]</scope>
    <source>
        <strain evidence="2 3">M0104</strain>
    </source>
</reference>
<accession>A0A845BIM8</accession>
<protein>
    <submittedName>
        <fullName evidence="2">DUF3616 domain-containing protein</fullName>
    </submittedName>
</protein>
<dbReference type="AlphaFoldDB" id="A0A845BIM8"/>
<proteinExistence type="predicted"/>
<dbReference type="EMBL" id="SNVJ01000037">
    <property type="protein sequence ID" value="MXP66016.1"/>
    <property type="molecule type" value="Genomic_DNA"/>
</dbReference>
<dbReference type="InterPro" id="IPR022060">
    <property type="entry name" value="DUF3616"/>
</dbReference>
<dbReference type="SUPFAM" id="SSF75011">
    <property type="entry name" value="3-carboxy-cis,cis-mucoante lactonizing enzyme"/>
    <property type="match status" value="1"/>
</dbReference>
<keyword evidence="3" id="KW-1185">Reference proteome</keyword>
<sequence length="431" mass="46121">MRVALPAETGFSIEFATIYHRGAPKPLHPSAGGNMRVQSSLLRRAGGEALARRSLFGGQGLWRFFVCGCATALWITAVNPANSQEARHDGAVLFHDDICEASAAVLLPEMSFGRYFVVANDEDNTLRIYSSDASGKPTAYLDLKNFLGLDVDQDEDNKADLEGAAWLGGRIYWIGSHSRSGGKGKVRTQRHQFFATSVRYDANGTPIGLEPAAGTRPRSLIQALSAASQDLASAIGTQDEDAELKPEQKGLNIESLAAGDDGSSLLIGLRNPLQNGMATVVRLNNPTALVEDSAGTVRPELVVFKPLDLEGRGIRSMEFSAARKAYVIVAGPGNDDAPSVPGRSGFTLFQWSGRNGDQPIPLTMATGALNRPIGERFQPEALLLAPSGEKALLLSDDGDFKPDHAGKTCAKLDTGRRFRSAVLKLDDAGRF</sequence>
<name>A0A845BIM8_9PROT</name>
<feature type="domain" description="DUF3616" evidence="1">
    <location>
        <begin position="113"/>
        <end position="190"/>
    </location>
</feature>
<organism evidence="2 3">
    <name type="scientific">Teichococcus coralli</name>
    <dbReference type="NCBI Taxonomy" id="2545983"/>
    <lineage>
        <taxon>Bacteria</taxon>
        <taxon>Pseudomonadati</taxon>
        <taxon>Pseudomonadota</taxon>
        <taxon>Alphaproteobacteria</taxon>
        <taxon>Acetobacterales</taxon>
        <taxon>Roseomonadaceae</taxon>
        <taxon>Roseomonas</taxon>
    </lineage>
</organism>
<evidence type="ECO:0000313" key="2">
    <source>
        <dbReference type="EMBL" id="MXP66016.1"/>
    </source>
</evidence>
<dbReference type="Pfam" id="PF12275">
    <property type="entry name" value="DUF3616"/>
    <property type="match status" value="2"/>
</dbReference>
<evidence type="ECO:0000259" key="1">
    <source>
        <dbReference type="Pfam" id="PF12275"/>
    </source>
</evidence>
<feature type="domain" description="DUF3616" evidence="1">
    <location>
        <begin position="246"/>
        <end position="335"/>
    </location>
</feature>